<name>A0A9Q8Z952_CURCL</name>
<evidence type="ECO:0000313" key="3">
    <source>
        <dbReference type="Proteomes" id="UP001056012"/>
    </source>
</evidence>
<dbReference type="VEuPathDB" id="FungiDB:yc1106_05229"/>
<dbReference type="EMBL" id="CP089276">
    <property type="protein sequence ID" value="USP77955.1"/>
    <property type="molecule type" value="Genomic_DNA"/>
</dbReference>
<evidence type="ECO:0000313" key="2">
    <source>
        <dbReference type="EMBL" id="USP77955.1"/>
    </source>
</evidence>
<dbReference type="Proteomes" id="UP001056012">
    <property type="component" value="Chromosome 3"/>
</dbReference>
<organism evidence="2 3">
    <name type="scientific">Curvularia clavata</name>
    <dbReference type="NCBI Taxonomy" id="95742"/>
    <lineage>
        <taxon>Eukaryota</taxon>
        <taxon>Fungi</taxon>
        <taxon>Dikarya</taxon>
        <taxon>Ascomycota</taxon>
        <taxon>Pezizomycotina</taxon>
        <taxon>Dothideomycetes</taxon>
        <taxon>Pleosporomycetidae</taxon>
        <taxon>Pleosporales</taxon>
        <taxon>Pleosporineae</taxon>
        <taxon>Pleosporaceae</taxon>
        <taxon>Curvularia</taxon>
    </lineage>
</organism>
<proteinExistence type="predicted"/>
<gene>
    <name evidence="2" type="ORF">yc1106_05229</name>
</gene>
<reference evidence="2" key="1">
    <citation type="submission" date="2021-12" db="EMBL/GenBank/DDBJ databases">
        <title>Curvularia clavata genome.</title>
        <authorList>
            <person name="Cao Y."/>
        </authorList>
    </citation>
    <scope>NUCLEOTIDE SEQUENCE</scope>
    <source>
        <strain evidence="2">Yc1106</strain>
    </source>
</reference>
<dbReference type="AlphaFoldDB" id="A0A9Q8Z952"/>
<feature type="region of interest" description="Disordered" evidence="1">
    <location>
        <begin position="1088"/>
        <end position="1119"/>
    </location>
</feature>
<evidence type="ECO:0000256" key="1">
    <source>
        <dbReference type="SAM" id="MobiDB-lite"/>
    </source>
</evidence>
<dbReference type="OrthoDB" id="5354164at2759"/>
<keyword evidence="3" id="KW-1185">Reference proteome</keyword>
<accession>A0A9Q8Z952</accession>
<protein>
    <submittedName>
        <fullName evidence="2">Uncharacterized protein</fullName>
    </submittedName>
</protein>
<sequence>MSISRFNTSVVSGTNENTLALVNLNVDLSLLKLEAPSEFKDLGRSLTRQRREIAEDGSVHRTARRLGAVFEGIAPHTPSLIRAYGSRVSEISRDSSNEGLLSSRGVFADCAGMDGTSVWAAATSGKTAIAVHLLACMLARAWSSSQATSIWVEIIEARRQDLRKQISDGLYNDSTQLGLALSADLSRNDLAEWDASTRAWLQVADDVQISRQKQLMLIINNVNIPVNQGSAAFGTYARVIEAWKTATETIEKVIRGQPHNVAKGSVLLGLAAWHLYPNILVLGQTPTTVNFNDPVVEESGQLTIGLSNPDANKDEGVYWSLSLSHLRFYGDPVRVTSITTRDASRLNIDEFHLLVLGGIIADWGGLYALDLLKAAEFFVCLDNITFRSNETSSLQPWKWHWIHLLGTASRKLLTSEGTERDLAVNTIALGQRRGRSLLRESASSIPPLFGLCDSWVLHILKMHDDLNYTFDQDETTGIEMMRYIAQKLHLQHAECIIRVRGASKYVTAIPHRDKDREYHINWVETEPSSSWDGICTCHEMGHHCHAGRCPCILHGQWCSYVCHPEGMSLQNTPCPGCQRSDLRIETTQERYDCKNLKDHESFRYIKGSLFDTLTLPLTLSDLGIKSKPGKDKPYAGVAPLFAIQTRSNAVRDGRRYLCNCFYEPASVKSPTFVLIAGSASDVGLFLRADLGLRARKRRLHEAQKRAQTERNHTIDQVISSMKTGQISPKHVVRYLTALQEGDPIHTPTFRKGLEIRHFADRFLFDSLHALSLATKTFTDLPGATIDLKIISTHLHRSLWLPSQGVRYLSRQQKFACIAMFESGLYNIDPAVMQDVIAISSRNSIFASAILHNDPGSLDHVDDVRRVVGNVGKTGMVLMVAPQAPRTKGVDLNEFRLVCHNPFDGKPEDSFKSTSLHLTFTEFELPVDIGERGAIDKDLCFVETLIQVYDRNQWIADIDVLPVFHNGNDAVRRNTVSCTGCSSTIPSELVSIDNWEELLEIPNDLGKLRVAVFRAYDNWLARLAAACICQQKGLRIVINPSKDVCWHCCCTKRWNWTPETLRKSNMVLRDSIQMDVTVDEQVGEAEIAMDSLSSSDSESSSDDDNSASQPSPNTSSESVFVDSGLRSVARSLLSVRINQEPSRAYEYDGYESDETVIRDSDSDDENDALNTYIPQVFIC</sequence>